<organism evidence="3 4">
    <name type="scientific">Streptomyces synnematoformans</name>
    <dbReference type="NCBI Taxonomy" id="415721"/>
    <lineage>
        <taxon>Bacteria</taxon>
        <taxon>Bacillati</taxon>
        <taxon>Actinomycetota</taxon>
        <taxon>Actinomycetes</taxon>
        <taxon>Kitasatosporales</taxon>
        <taxon>Streptomycetaceae</taxon>
        <taxon>Streptomyces</taxon>
    </lineage>
</organism>
<dbReference type="RefSeq" id="WP_344295079.1">
    <property type="nucleotide sequence ID" value="NZ_BAAAPF010000423.1"/>
</dbReference>
<dbReference type="EMBL" id="BAAAPF010000423">
    <property type="protein sequence ID" value="GAA1508321.1"/>
    <property type="molecule type" value="Genomic_DNA"/>
</dbReference>
<evidence type="ECO:0000259" key="2">
    <source>
        <dbReference type="Pfam" id="PF01648"/>
    </source>
</evidence>
<evidence type="ECO:0000256" key="1">
    <source>
        <dbReference type="ARBA" id="ARBA00022679"/>
    </source>
</evidence>
<proteinExistence type="predicted"/>
<dbReference type="InterPro" id="IPR037143">
    <property type="entry name" value="4-PPantetheinyl_Trfase_dom_sf"/>
</dbReference>
<evidence type="ECO:0000313" key="4">
    <source>
        <dbReference type="Proteomes" id="UP001500443"/>
    </source>
</evidence>
<dbReference type="InterPro" id="IPR008278">
    <property type="entry name" value="4-PPantetheinyl_Trfase_dom"/>
</dbReference>
<keyword evidence="4" id="KW-1185">Reference proteome</keyword>
<keyword evidence="1" id="KW-0808">Transferase</keyword>
<reference evidence="3 4" key="1">
    <citation type="journal article" date="2019" name="Int. J. Syst. Evol. Microbiol.">
        <title>The Global Catalogue of Microorganisms (GCM) 10K type strain sequencing project: providing services to taxonomists for standard genome sequencing and annotation.</title>
        <authorList>
            <consortium name="The Broad Institute Genomics Platform"/>
            <consortium name="The Broad Institute Genome Sequencing Center for Infectious Disease"/>
            <person name="Wu L."/>
            <person name="Ma J."/>
        </authorList>
    </citation>
    <scope>NUCLEOTIDE SEQUENCE [LARGE SCALE GENOMIC DNA]</scope>
    <source>
        <strain evidence="3 4">JCM 15481</strain>
    </source>
</reference>
<dbReference type="Gene3D" id="3.90.470.20">
    <property type="entry name" value="4'-phosphopantetheinyl transferase domain"/>
    <property type="match status" value="1"/>
</dbReference>
<sequence>MGGHAVRVWDVDLSGEAGAAGGARTGPAAGRVGDAVRARAARLADPVRGAALLRSHAAAGLLRADHLRLPPERVGWAPGPSGKPALTGAGRGCEWNLSRSGLRALVAVGGGAPVGVDLQAEHPHGDPLTLARRYFAPAEAAQVAALPAGRARVRRLCLLLSRKEAWAKAAGGRLLDFLRRDVGGGPAARRLDGVDYAVADLTIGPGYAAAVATTGRTPGRIDHRSCDWRDLCVRN</sequence>
<dbReference type="Proteomes" id="UP001500443">
    <property type="component" value="Unassembled WGS sequence"/>
</dbReference>
<protein>
    <recommendedName>
        <fullName evidence="2">4'-phosphopantetheinyl transferase domain-containing protein</fullName>
    </recommendedName>
</protein>
<accession>A0ABN1ZZT4</accession>
<name>A0ABN1ZZT4_9ACTN</name>
<comment type="caution">
    <text evidence="3">The sequence shown here is derived from an EMBL/GenBank/DDBJ whole genome shotgun (WGS) entry which is preliminary data.</text>
</comment>
<feature type="domain" description="4'-phosphopantetheinyl transferase" evidence="2">
    <location>
        <begin position="113"/>
        <end position="177"/>
    </location>
</feature>
<evidence type="ECO:0000313" key="3">
    <source>
        <dbReference type="EMBL" id="GAA1508321.1"/>
    </source>
</evidence>
<dbReference type="Pfam" id="PF01648">
    <property type="entry name" value="ACPS"/>
    <property type="match status" value="1"/>
</dbReference>
<gene>
    <name evidence="3" type="ORF">GCM10009802_63650</name>
</gene>
<dbReference type="SUPFAM" id="SSF56214">
    <property type="entry name" value="4'-phosphopantetheinyl transferase"/>
    <property type="match status" value="2"/>
</dbReference>